<proteinExistence type="predicted"/>
<dbReference type="PANTHER" id="PTHR44145:SF3">
    <property type="entry name" value="DNAJ HOMOLOG SUBFAMILY A MEMBER 3, MITOCHONDRIAL"/>
    <property type="match status" value="1"/>
</dbReference>
<feature type="domain" description="J" evidence="2">
    <location>
        <begin position="9"/>
        <end position="72"/>
    </location>
</feature>
<dbReference type="PANTHER" id="PTHR44145">
    <property type="entry name" value="DNAJ HOMOLOG SUBFAMILY A MEMBER 3, MITOCHONDRIAL"/>
    <property type="match status" value="1"/>
</dbReference>
<dbReference type="RefSeq" id="WP_160671653.1">
    <property type="nucleotide sequence ID" value="NZ_WTYN01000001.1"/>
</dbReference>
<sequence length="202" mass="23405">MESSQDFIDYYDVLQVDPNCDARILEIAYHYFAKMYHPDHAETANPDKFNSVVEAYRVLRNPEKREEYNRVYALNREQPPRTVHIERELEIDESTAIDDEAIREKILLHLYKRRRENPSDPGVIGWLLQEALECSDEQFDFHMWYLKAKGLIAITEDSGLAITIEGVDHIIATARAKPEPQLLIDKVVDEVIFAEGAAAEEE</sequence>
<dbReference type="AlphaFoldDB" id="A0A844YF14"/>
<dbReference type="PROSITE" id="PS50076">
    <property type="entry name" value="DNAJ_2"/>
    <property type="match status" value="1"/>
</dbReference>
<gene>
    <name evidence="3" type="ORF">GRI48_03830</name>
</gene>
<keyword evidence="4" id="KW-1185">Reference proteome</keyword>
<dbReference type="InterPro" id="IPR001623">
    <property type="entry name" value="DnaJ_domain"/>
</dbReference>
<dbReference type="Gene3D" id="1.10.287.110">
    <property type="entry name" value="DnaJ domain"/>
    <property type="match status" value="1"/>
</dbReference>
<organism evidence="3 4">
    <name type="scientific">Qipengyuania oceanensis</name>
    <dbReference type="NCBI Taxonomy" id="1463597"/>
    <lineage>
        <taxon>Bacteria</taxon>
        <taxon>Pseudomonadati</taxon>
        <taxon>Pseudomonadota</taxon>
        <taxon>Alphaproteobacteria</taxon>
        <taxon>Sphingomonadales</taxon>
        <taxon>Erythrobacteraceae</taxon>
        <taxon>Qipengyuania</taxon>
    </lineage>
</organism>
<dbReference type="Pfam" id="PF00226">
    <property type="entry name" value="DnaJ"/>
    <property type="match status" value="1"/>
</dbReference>
<dbReference type="Proteomes" id="UP000445582">
    <property type="component" value="Unassembled WGS sequence"/>
</dbReference>
<name>A0A844YF14_9SPHN</name>
<evidence type="ECO:0000256" key="1">
    <source>
        <dbReference type="ARBA" id="ARBA00023186"/>
    </source>
</evidence>
<evidence type="ECO:0000313" key="3">
    <source>
        <dbReference type="EMBL" id="MXO62135.1"/>
    </source>
</evidence>
<protein>
    <submittedName>
        <fullName evidence="3">DnaJ domain-containing protein</fullName>
    </submittedName>
</protein>
<dbReference type="CDD" id="cd06257">
    <property type="entry name" value="DnaJ"/>
    <property type="match status" value="1"/>
</dbReference>
<dbReference type="SUPFAM" id="SSF46565">
    <property type="entry name" value="Chaperone J-domain"/>
    <property type="match status" value="1"/>
</dbReference>
<keyword evidence="1" id="KW-0143">Chaperone</keyword>
<dbReference type="SMART" id="SM00271">
    <property type="entry name" value="DnaJ"/>
    <property type="match status" value="1"/>
</dbReference>
<dbReference type="OrthoDB" id="9779889at2"/>
<accession>A0A844YF14</accession>
<dbReference type="EMBL" id="WTYN01000001">
    <property type="protein sequence ID" value="MXO62135.1"/>
    <property type="molecule type" value="Genomic_DNA"/>
</dbReference>
<dbReference type="InterPro" id="IPR051938">
    <property type="entry name" value="Apopto_cytoskel_mod"/>
</dbReference>
<comment type="caution">
    <text evidence="3">The sequence shown here is derived from an EMBL/GenBank/DDBJ whole genome shotgun (WGS) entry which is preliminary data.</text>
</comment>
<reference evidence="3 4" key="1">
    <citation type="submission" date="2019-12" db="EMBL/GenBank/DDBJ databases">
        <title>Genomic-based taxomic classification of the family Erythrobacteraceae.</title>
        <authorList>
            <person name="Xu L."/>
        </authorList>
    </citation>
    <scope>NUCLEOTIDE SEQUENCE [LARGE SCALE GENOMIC DNA]</scope>
    <source>
        <strain evidence="3 4">MCCC 1A09965</strain>
    </source>
</reference>
<evidence type="ECO:0000313" key="4">
    <source>
        <dbReference type="Proteomes" id="UP000445582"/>
    </source>
</evidence>
<dbReference type="InterPro" id="IPR036869">
    <property type="entry name" value="J_dom_sf"/>
</dbReference>
<evidence type="ECO:0000259" key="2">
    <source>
        <dbReference type="PROSITE" id="PS50076"/>
    </source>
</evidence>